<dbReference type="HAMAP" id="MF_01925">
    <property type="entry name" value="P5C_reductase"/>
    <property type="match status" value="1"/>
</dbReference>
<accession>A0A2J7TGE4</accession>
<evidence type="ECO:0000256" key="1">
    <source>
        <dbReference type="ARBA" id="ARBA00005525"/>
    </source>
</evidence>
<comment type="similarity">
    <text evidence="1 4">Belongs to the pyrroline-5-carboxylate reductase family.</text>
</comment>
<proteinExistence type="inferred from homology"/>
<dbReference type="PANTHER" id="PTHR11645:SF0">
    <property type="entry name" value="PYRROLINE-5-CARBOXYLATE REDUCTASE 3"/>
    <property type="match status" value="1"/>
</dbReference>
<keyword evidence="4" id="KW-0963">Cytoplasm</keyword>
<dbReference type="EMBL" id="PDZR01000011">
    <property type="protein sequence ID" value="PNG25844.1"/>
    <property type="molecule type" value="Genomic_DNA"/>
</dbReference>
<comment type="function">
    <text evidence="4">Catalyzes the reduction of 1-pyrroline-5-carboxylate (PCA) to L-proline.</text>
</comment>
<evidence type="ECO:0000256" key="3">
    <source>
        <dbReference type="ARBA" id="ARBA00023002"/>
    </source>
</evidence>
<dbReference type="Gene3D" id="3.40.50.720">
    <property type="entry name" value="NAD(P)-binding Rossmann-like Domain"/>
    <property type="match status" value="1"/>
</dbReference>
<dbReference type="FunFam" id="1.10.3730.10:FF:000001">
    <property type="entry name" value="Pyrroline-5-carboxylate reductase"/>
    <property type="match status" value="1"/>
</dbReference>
<evidence type="ECO:0000256" key="4">
    <source>
        <dbReference type="HAMAP-Rule" id="MF_01925"/>
    </source>
</evidence>
<dbReference type="SUPFAM" id="SSF48179">
    <property type="entry name" value="6-phosphogluconate dehydrogenase C-terminal domain-like"/>
    <property type="match status" value="1"/>
</dbReference>
<feature type="domain" description="Pyrroline-5-carboxylate reductase catalytic N-terminal" evidence="7">
    <location>
        <begin position="14"/>
        <end position="101"/>
    </location>
</feature>
<dbReference type="InterPro" id="IPR036291">
    <property type="entry name" value="NAD(P)-bd_dom_sf"/>
</dbReference>
<dbReference type="Pfam" id="PF03807">
    <property type="entry name" value="F420_oxidored"/>
    <property type="match status" value="1"/>
</dbReference>
<dbReference type="GO" id="GO:0005737">
    <property type="term" value="C:cytoplasm"/>
    <property type="evidence" value="ECO:0007669"/>
    <property type="project" value="UniProtKB-SubCell"/>
</dbReference>
<dbReference type="GO" id="GO:0004735">
    <property type="term" value="F:pyrroline-5-carboxylate reductase activity"/>
    <property type="evidence" value="ECO:0007669"/>
    <property type="project" value="UniProtKB-UniRule"/>
</dbReference>
<dbReference type="GO" id="GO:0055129">
    <property type="term" value="P:L-proline biosynthetic process"/>
    <property type="evidence" value="ECO:0007669"/>
    <property type="project" value="UniProtKB-UniRule"/>
</dbReference>
<dbReference type="NCBIfam" id="TIGR00112">
    <property type="entry name" value="proC"/>
    <property type="match status" value="1"/>
</dbReference>
<evidence type="ECO:0000259" key="7">
    <source>
        <dbReference type="Pfam" id="PF03807"/>
    </source>
</evidence>
<dbReference type="Gene3D" id="1.10.3730.10">
    <property type="entry name" value="ProC C-terminal domain-like"/>
    <property type="match status" value="1"/>
</dbReference>
<dbReference type="AlphaFoldDB" id="A0A2J7TGE4"/>
<feature type="binding site" evidence="6">
    <location>
        <begin position="73"/>
        <end position="76"/>
    </location>
    <ligand>
        <name>NADP(+)</name>
        <dbReference type="ChEBI" id="CHEBI:58349"/>
    </ligand>
</feature>
<organism evidence="9 10">
    <name type="scientific">Methylocella silvestris</name>
    <dbReference type="NCBI Taxonomy" id="199596"/>
    <lineage>
        <taxon>Bacteria</taxon>
        <taxon>Pseudomonadati</taxon>
        <taxon>Pseudomonadota</taxon>
        <taxon>Alphaproteobacteria</taxon>
        <taxon>Hyphomicrobiales</taxon>
        <taxon>Beijerinckiaceae</taxon>
        <taxon>Methylocella</taxon>
    </lineage>
</organism>
<keyword evidence="4" id="KW-0028">Amino-acid biosynthesis</keyword>
<evidence type="ECO:0000256" key="6">
    <source>
        <dbReference type="PIRSR" id="PIRSR000193-1"/>
    </source>
</evidence>
<dbReference type="InterPro" id="IPR029036">
    <property type="entry name" value="P5CR_dimer"/>
</dbReference>
<evidence type="ECO:0000313" key="9">
    <source>
        <dbReference type="EMBL" id="PNG25844.1"/>
    </source>
</evidence>
<keyword evidence="2 4" id="KW-0521">NADP</keyword>
<gene>
    <name evidence="4" type="primary">proC</name>
    <name evidence="9" type="ORF">CR492_10910</name>
</gene>
<evidence type="ECO:0000256" key="5">
    <source>
        <dbReference type="NCBIfam" id="TIGR00112"/>
    </source>
</evidence>
<sequence length="273" mass="27064">MPGEAASFPASLVLAGAGKMGGAMLRGWLDAGLDPATLSVIDPNAGADLIGLAAERGFSLNGVAAAPEVLVLAIKPQALDEASALAALATPQTLVISILAGKSIADVKRRLPGAGAIVRAMPNLPASVGRGMTGLTAGAALTETQKKAAEALIGATGAFEWVEDESLIDAVTAISGSGPAYVFYLAECLAEAGEALGLGPEMAARLARATVEGAGELLFQSADKSPAQLRESVTSPGGTTAAALEVLMAADGLSPLAQRAAAAARRRAQALSG</sequence>
<protein>
    <recommendedName>
        <fullName evidence="4 5">Pyrroline-5-carboxylate reductase</fullName>
        <shortName evidence="4">P5C reductase</shortName>
        <shortName evidence="4">P5CR</shortName>
        <ecNumber evidence="4 5">1.5.1.2</ecNumber>
    </recommendedName>
    <alternativeName>
        <fullName evidence="4">PCA reductase</fullName>
    </alternativeName>
</protein>
<dbReference type="PANTHER" id="PTHR11645">
    <property type="entry name" value="PYRROLINE-5-CARBOXYLATE REDUCTASE"/>
    <property type="match status" value="1"/>
</dbReference>
<reference evidence="9 10" key="1">
    <citation type="submission" date="2017-10" db="EMBL/GenBank/DDBJ databases">
        <title>Genome announcement of Methylocella silvestris TVC from permafrost.</title>
        <authorList>
            <person name="Wang J."/>
            <person name="Geng K."/>
            <person name="Ul-Haque F."/>
            <person name="Crombie A.T."/>
            <person name="Street L.E."/>
            <person name="Wookey P.A."/>
            <person name="Murrell J.C."/>
            <person name="Pratscher J."/>
        </authorList>
    </citation>
    <scope>NUCLEOTIDE SEQUENCE [LARGE SCALE GENOMIC DNA]</scope>
    <source>
        <strain evidence="9 10">TVC</strain>
    </source>
</reference>
<dbReference type="UniPathway" id="UPA00098">
    <property type="reaction ID" value="UER00361"/>
</dbReference>
<dbReference type="OrthoDB" id="9805754at2"/>
<evidence type="ECO:0000259" key="8">
    <source>
        <dbReference type="Pfam" id="PF14748"/>
    </source>
</evidence>
<dbReference type="InterPro" id="IPR000304">
    <property type="entry name" value="Pyrroline-COOH_reductase"/>
</dbReference>
<comment type="caution">
    <text evidence="9">The sequence shown here is derived from an EMBL/GenBank/DDBJ whole genome shotgun (WGS) entry which is preliminary data.</text>
</comment>
<dbReference type="PIRSF" id="PIRSF000193">
    <property type="entry name" value="Pyrrol-5-carb_rd"/>
    <property type="match status" value="1"/>
</dbReference>
<dbReference type="InterPro" id="IPR028939">
    <property type="entry name" value="P5C_Rdtase_cat_N"/>
</dbReference>
<dbReference type="EC" id="1.5.1.2" evidence="4 5"/>
<keyword evidence="3 4" id="KW-0560">Oxidoreductase</keyword>
<comment type="pathway">
    <text evidence="4">Amino-acid biosynthesis; L-proline biosynthesis; L-proline from L-glutamate 5-semialdehyde: step 1/1.</text>
</comment>
<dbReference type="RefSeq" id="WP_102843784.1">
    <property type="nucleotide sequence ID" value="NZ_PDZR01000011.1"/>
</dbReference>
<feature type="domain" description="Pyrroline-5-carboxylate reductase dimerisation" evidence="8">
    <location>
        <begin position="165"/>
        <end position="270"/>
    </location>
</feature>
<evidence type="ECO:0000313" key="10">
    <source>
        <dbReference type="Proteomes" id="UP000236286"/>
    </source>
</evidence>
<comment type="catalytic activity">
    <reaction evidence="4">
        <text>L-proline + NAD(+) = (S)-1-pyrroline-5-carboxylate + NADH + 2 H(+)</text>
        <dbReference type="Rhea" id="RHEA:14105"/>
        <dbReference type="ChEBI" id="CHEBI:15378"/>
        <dbReference type="ChEBI" id="CHEBI:17388"/>
        <dbReference type="ChEBI" id="CHEBI:57540"/>
        <dbReference type="ChEBI" id="CHEBI:57945"/>
        <dbReference type="ChEBI" id="CHEBI:60039"/>
        <dbReference type="EC" id="1.5.1.2"/>
    </reaction>
</comment>
<dbReference type="Proteomes" id="UP000236286">
    <property type="component" value="Unassembled WGS sequence"/>
</dbReference>
<dbReference type="SUPFAM" id="SSF51735">
    <property type="entry name" value="NAD(P)-binding Rossmann-fold domains"/>
    <property type="match status" value="1"/>
</dbReference>
<comment type="subcellular location">
    <subcellularLocation>
        <location evidence="4">Cytoplasm</location>
    </subcellularLocation>
</comment>
<dbReference type="Pfam" id="PF14748">
    <property type="entry name" value="P5CR_dimer"/>
    <property type="match status" value="1"/>
</dbReference>
<name>A0A2J7TGE4_METSI</name>
<keyword evidence="4" id="KW-0641">Proline biosynthesis</keyword>
<dbReference type="InterPro" id="IPR008927">
    <property type="entry name" value="6-PGluconate_DH-like_C_sf"/>
</dbReference>
<comment type="catalytic activity">
    <reaction evidence="4">
        <text>L-proline + NADP(+) = (S)-1-pyrroline-5-carboxylate + NADPH + 2 H(+)</text>
        <dbReference type="Rhea" id="RHEA:14109"/>
        <dbReference type="ChEBI" id="CHEBI:15378"/>
        <dbReference type="ChEBI" id="CHEBI:17388"/>
        <dbReference type="ChEBI" id="CHEBI:57783"/>
        <dbReference type="ChEBI" id="CHEBI:58349"/>
        <dbReference type="ChEBI" id="CHEBI:60039"/>
        <dbReference type="EC" id="1.5.1.2"/>
    </reaction>
</comment>
<evidence type="ECO:0000256" key="2">
    <source>
        <dbReference type="ARBA" id="ARBA00022857"/>
    </source>
</evidence>